<dbReference type="AlphaFoldDB" id="A0A811U0W4"/>
<dbReference type="Proteomes" id="UP000606786">
    <property type="component" value="Unassembled WGS sequence"/>
</dbReference>
<organism evidence="1 2">
    <name type="scientific">Ceratitis capitata</name>
    <name type="common">Mediterranean fruit fly</name>
    <name type="synonym">Tephritis capitata</name>
    <dbReference type="NCBI Taxonomy" id="7213"/>
    <lineage>
        <taxon>Eukaryota</taxon>
        <taxon>Metazoa</taxon>
        <taxon>Ecdysozoa</taxon>
        <taxon>Arthropoda</taxon>
        <taxon>Hexapoda</taxon>
        <taxon>Insecta</taxon>
        <taxon>Pterygota</taxon>
        <taxon>Neoptera</taxon>
        <taxon>Endopterygota</taxon>
        <taxon>Diptera</taxon>
        <taxon>Brachycera</taxon>
        <taxon>Muscomorpha</taxon>
        <taxon>Tephritoidea</taxon>
        <taxon>Tephritidae</taxon>
        <taxon>Ceratitis</taxon>
        <taxon>Ceratitis</taxon>
    </lineage>
</organism>
<name>A0A811U0W4_CERCA</name>
<proteinExistence type="predicted"/>
<reference evidence="1" key="1">
    <citation type="submission" date="2020-11" db="EMBL/GenBank/DDBJ databases">
        <authorList>
            <person name="Whitehead M."/>
        </authorList>
    </citation>
    <scope>NUCLEOTIDE SEQUENCE</scope>
    <source>
        <strain evidence="1">EGII</strain>
    </source>
</reference>
<keyword evidence="2" id="KW-1185">Reference proteome</keyword>
<gene>
    <name evidence="1" type="ORF">CCAP1982_LOCUS1567</name>
</gene>
<comment type="caution">
    <text evidence="1">The sequence shown here is derived from an EMBL/GenBank/DDBJ whole genome shotgun (WGS) entry which is preliminary data.</text>
</comment>
<evidence type="ECO:0000313" key="2">
    <source>
        <dbReference type="Proteomes" id="UP000606786"/>
    </source>
</evidence>
<evidence type="ECO:0000313" key="1">
    <source>
        <dbReference type="EMBL" id="CAD6992722.1"/>
    </source>
</evidence>
<protein>
    <submittedName>
        <fullName evidence="1">(Mediterranean fruit fly) hypothetical protein</fullName>
    </submittedName>
</protein>
<dbReference type="EMBL" id="CAJHJT010000001">
    <property type="protein sequence ID" value="CAD6992722.1"/>
    <property type="molecule type" value="Genomic_DNA"/>
</dbReference>
<accession>A0A811U0W4</accession>
<sequence>MQANQRSNKAQHRSAAFGLWLAPNPVTYAAVSGLWKRLRATITTPRSYGLVLLMAYLLDAAGA</sequence>